<dbReference type="PANTHER" id="PTHR30537:SF5">
    <property type="entry name" value="HTH-TYPE TRANSCRIPTIONAL ACTIVATOR TTDR-RELATED"/>
    <property type="match status" value="1"/>
</dbReference>
<protein>
    <submittedName>
        <fullName evidence="3">D-malate degradation protein R</fullName>
    </submittedName>
</protein>
<dbReference type="Proteomes" id="UP000401081">
    <property type="component" value="Unassembled WGS sequence"/>
</dbReference>
<keyword evidence="4" id="KW-1185">Reference proteome</keyword>
<comment type="similarity">
    <text evidence="1">Belongs to the LysR transcriptional regulatory family.</text>
</comment>
<evidence type="ECO:0000256" key="1">
    <source>
        <dbReference type="ARBA" id="ARBA00009437"/>
    </source>
</evidence>
<name>A0A485ALT7_KLUCR</name>
<dbReference type="PANTHER" id="PTHR30537">
    <property type="entry name" value="HTH-TYPE TRANSCRIPTIONAL REGULATOR"/>
    <property type="match status" value="1"/>
</dbReference>
<proteinExistence type="inferred from homology"/>
<dbReference type="AlphaFoldDB" id="A0A485ALT7"/>
<evidence type="ECO:0000259" key="2">
    <source>
        <dbReference type="Pfam" id="PF03466"/>
    </source>
</evidence>
<dbReference type="SUPFAM" id="SSF53850">
    <property type="entry name" value="Periplasmic binding protein-like II"/>
    <property type="match status" value="1"/>
</dbReference>
<gene>
    <name evidence="3" type="primary">dmlR_2</name>
    <name evidence="3" type="ORF">NCTC12993_00735</name>
</gene>
<evidence type="ECO:0000313" key="3">
    <source>
        <dbReference type="EMBL" id="VFS57369.1"/>
    </source>
</evidence>
<dbReference type="InterPro" id="IPR005119">
    <property type="entry name" value="LysR_subst-bd"/>
</dbReference>
<sequence length="94" mass="10380">MPLAANNGDVLREAAIQGMGIAMLPWYIVEEALHAGALVPVLERYAPPPLPLSIVRPSRQFTPVRVTVLMQYLREALANVGDNKMPANRMSDER</sequence>
<organism evidence="3 4">
    <name type="scientific">Kluyvera cryocrescens</name>
    <name type="common">Kluyvera citrophila</name>
    <dbReference type="NCBI Taxonomy" id="580"/>
    <lineage>
        <taxon>Bacteria</taxon>
        <taxon>Pseudomonadati</taxon>
        <taxon>Pseudomonadota</taxon>
        <taxon>Gammaproteobacteria</taxon>
        <taxon>Enterobacterales</taxon>
        <taxon>Enterobacteriaceae</taxon>
        <taxon>Kluyvera</taxon>
    </lineage>
</organism>
<dbReference type="EMBL" id="CAADJD010000008">
    <property type="protein sequence ID" value="VFS57369.1"/>
    <property type="molecule type" value="Genomic_DNA"/>
</dbReference>
<dbReference type="Gene3D" id="3.40.190.290">
    <property type="match status" value="1"/>
</dbReference>
<accession>A0A485ALT7</accession>
<dbReference type="Pfam" id="PF03466">
    <property type="entry name" value="LysR_substrate"/>
    <property type="match status" value="1"/>
</dbReference>
<evidence type="ECO:0000313" key="4">
    <source>
        <dbReference type="Proteomes" id="UP000401081"/>
    </source>
</evidence>
<feature type="domain" description="LysR substrate-binding" evidence="2">
    <location>
        <begin position="3"/>
        <end position="77"/>
    </location>
</feature>
<dbReference type="InterPro" id="IPR058163">
    <property type="entry name" value="LysR-type_TF_proteobact-type"/>
</dbReference>
<reference evidence="3 4" key="1">
    <citation type="submission" date="2019-03" db="EMBL/GenBank/DDBJ databases">
        <authorList>
            <consortium name="Pathogen Informatics"/>
        </authorList>
    </citation>
    <scope>NUCLEOTIDE SEQUENCE [LARGE SCALE GENOMIC DNA]</scope>
    <source>
        <strain evidence="3 4">NCTC12993</strain>
    </source>
</reference>